<evidence type="ECO:0000313" key="4">
    <source>
        <dbReference type="Proteomes" id="UP000886803"/>
    </source>
</evidence>
<proteinExistence type="predicted"/>
<organism evidence="3 4">
    <name type="scientific">Candidatus Gemmiger avicola</name>
    <dbReference type="NCBI Taxonomy" id="2838605"/>
    <lineage>
        <taxon>Bacteria</taxon>
        <taxon>Bacillati</taxon>
        <taxon>Bacillota</taxon>
        <taxon>Clostridia</taxon>
        <taxon>Eubacteriales</taxon>
        <taxon>Gemmiger</taxon>
    </lineage>
</organism>
<evidence type="ECO:0000259" key="2">
    <source>
        <dbReference type="Pfam" id="PF17479"/>
    </source>
</evidence>
<feature type="non-terminal residue" evidence="3">
    <location>
        <position position="1"/>
    </location>
</feature>
<dbReference type="InterPro" id="IPR035328">
    <property type="entry name" value="DUF3048_C"/>
</dbReference>
<evidence type="ECO:0000313" key="3">
    <source>
        <dbReference type="EMBL" id="HJB40899.1"/>
    </source>
</evidence>
<dbReference type="AlphaFoldDB" id="A0A9D2M4Z0"/>
<accession>A0A9D2M4Z0</accession>
<evidence type="ECO:0000259" key="1">
    <source>
        <dbReference type="Pfam" id="PF11258"/>
    </source>
</evidence>
<gene>
    <name evidence="3" type="ORF">H9945_00200</name>
</gene>
<reference evidence="3" key="2">
    <citation type="submission" date="2021-04" db="EMBL/GenBank/DDBJ databases">
        <authorList>
            <person name="Gilroy R."/>
        </authorList>
    </citation>
    <scope>NUCLEOTIDE SEQUENCE</scope>
    <source>
        <strain evidence="3">ChiBcec8-13705</strain>
    </source>
</reference>
<feature type="domain" description="DUF3048" evidence="2">
    <location>
        <begin position="218"/>
        <end position="335"/>
    </location>
</feature>
<dbReference type="InterPro" id="IPR023158">
    <property type="entry name" value="YerB-like_sf"/>
</dbReference>
<dbReference type="Pfam" id="PF11258">
    <property type="entry name" value="DUF3048"/>
    <property type="match status" value="1"/>
</dbReference>
<dbReference type="Gene3D" id="3.50.90.10">
    <property type="entry name" value="YerB-like"/>
    <property type="match status" value="1"/>
</dbReference>
<feature type="domain" description="DUF3048" evidence="1">
    <location>
        <begin position="9"/>
        <end position="163"/>
    </location>
</feature>
<protein>
    <submittedName>
        <fullName evidence="3">DUF3048 domain-containing protein</fullName>
    </submittedName>
</protein>
<comment type="caution">
    <text evidence="3">The sequence shown here is derived from an EMBL/GenBank/DDBJ whole genome shotgun (WGS) entry which is preliminary data.</text>
</comment>
<name>A0A9D2M4Z0_9FIRM</name>
<dbReference type="EMBL" id="DWYG01000001">
    <property type="protein sequence ID" value="HJB40899.1"/>
    <property type="molecule type" value="Genomic_DNA"/>
</dbReference>
<sequence length="372" mass="41731">LPPYEANVLTGEARDADYPQGQRITAVMVNNIVRARPQRGLSAAQMLFEIKVEGGITRFMALFNDYNDIQEIGPVRSGRDQFFQLILPWQALYVHEGQSVFMEQYANEYDYGLLNNNDGANGYRDYNRVNWAGESYNAGTLPLEHTMYTSGENIAAYINDNGVDMNREYNSTFFNFVDYRQENPVRDLSNSLDSAYSDSYGPVVQDGEYVEIVHSAPTYKTRFLYDAGTTTYKMQQYYTDGTWKDTVDELNDQQLAFTNVIVLYTDMAAYAGDSHDVQNVNYGDGGIGYYAYGGKVEKIYWQKGTPLEALRLYYLTEDGKCSDIPLEVNIGKSYVTVVDIDEAGSLQTGLLSSFDLAATGTATGGEEVELAE</sequence>
<dbReference type="Pfam" id="PF17479">
    <property type="entry name" value="DUF3048_C"/>
    <property type="match status" value="1"/>
</dbReference>
<dbReference type="InterPro" id="IPR021416">
    <property type="entry name" value="DUF3048_N"/>
</dbReference>
<reference evidence="3" key="1">
    <citation type="journal article" date="2021" name="PeerJ">
        <title>Extensive microbial diversity within the chicken gut microbiome revealed by metagenomics and culture.</title>
        <authorList>
            <person name="Gilroy R."/>
            <person name="Ravi A."/>
            <person name="Getino M."/>
            <person name="Pursley I."/>
            <person name="Horton D.L."/>
            <person name="Alikhan N.F."/>
            <person name="Baker D."/>
            <person name="Gharbi K."/>
            <person name="Hall N."/>
            <person name="Watson M."/>
            <person name="Adriaenssens E.M."/>
            <person name="Foster-Nyarko E."/>
            <person name="Jarju S."/>
            <person name="Secka A."/>
            <person name="Antonio M."/>
            <person name="Oren A."/>
            <person name="Chaudhuri R.R."/>
            <person name="La Ragione R."/>
            <person name="Hildebrand F."/>
            <person name="Pallen M.J."/>
        </authorList>
    </citation>
    <scope>NUCLEOTIDE SEQUENCE</scope>
    <source>
        <strain evidence="3">ChiBcec8-13705</strain>
    </source>
</reference>
<dbReference type="SUPFAM" id="SSF159774">
    <property type="entry name" value="YerB-like"/>
    <property type="match status" value="1"/>
</dbReference>
<dbReference type="Proteomes" id="UP000886803">
    <property type="component" value="Unassembled WGS sequence"/>
</dbReference>